<dbReference type="Proteomes" id="UP001516400">
    <property type="component" value="Unassembled WGS sequence"/>
</dbReference>
<evidence type="ECO:0000256" key="4">
    <source>
        <dbReference type="ARBA" id="ARBA00023136"/>
    </source>
</evidence>
<evidence type="ECO:0000256" key="5">
    <source>
        <dbReference type="SAM" id="Phobius"/>
    </source>
</evidence>
<evidence type="ECO:0000256" key="3">
    <source>
        <dbReference type="ARBA" id="ARBA00022989"/>
    </source>
</evidence>
<reference evidence="6 7" key="1">
    <citation type="journal article" date="2021" name="BMC Biol.">
        <title>Horizontally acquired antibacterial genes associated with adaptive radiation of ladybird beetles.</title>
        <authorList>
            <person name="Li H.S."/>
            <person name="Tang X.F."/>
            <person name="Huang Y.H."/>
            <person name="Xu Z.Y."/>
            <person name="Chen M.L."/>
            <person name="Du X.Y."/>
            <person name="Qiu B.Y."/>
            <person name="Chen P.T."/>
            <person name="Zhang W."/>
            <person name="Slipinski A."/>
            <person name="Escalona H.E."/>
            <person name="Waterhouse R.M."/>
            <person name="Zwick A."/>
            <person name="Pang H."/>
        </authorList>
    </citation>
    <scope>NUCLEOTIDE SEQUENCE [LARGE SCALE GENOMIC DNA]</scope>
    <source>
        <strain evidence="6">SYSU2018</strain>
    </source>
</reference>
<proteinExistence type="predicted"/>
<organism evidence="6 7">
    <name type="scientific">Cryptolaemus montrouzieri</name>
    <dbReference type="NCBI Taxonomy" id="559131"/>
    <lineage>
        <taxon>Eukaryota</taxon>
        <taxon>Metazoa</taxon>
        <taxon>Ecdysozoa</taxon>
        <taxon>Arthropoda</taxon>
        <taxon>Hexapoda</taxon>
        <taxon>Insecta</taxon>
        <taxon>Pterygota</taxon>
        <taxon>Neoptera</taxon>
        <taxon>Endopterygota</taxon>
        <taxon>Coleoptera</taxon>
        <taxon>Polyphaga</taxon>
        <taxon>Cucujiformia</taxon>
        <taxon>Coccinelloidea</taxon>
        <taxon>Coccinellidae</taxon>
        <taxon>Scymninae</taxon>
        <taxon>Scymnini</taxon>
        <taxon>Cryptolaemus</taxon>
    </lineage>
</organism>
<dbReference type="InterPro" id="IPR003280">
    <property type="entry name" value="2pore_dom_K_chnl"/>
</dbReference>
<keyword evidence="4 5" id="KW-0472">Membrane</keyword>
<comment type="caution">
    <text evidence="6">The sequence shown here is derived from an EMBL/GenBank/DDBJ whole genome shotgun (WGS) entry which is preliminary data.</text>
</comment>
<evidence type="ECO:0000313" key="7">
    <source>
        <dbReference type="Proteomes" id="UP001516400"/>
    </source>
</evidence>
<accession>A0ABD2NND9</accession>
<keyword evidence="3 5" id="KW-1133">Transmembrane helix</keyword>
<dbReference type="SUPFAM" id="SSF81324">
    <property type="entry name" value="Voltage-gated potassium channels"/>
    <property type="match status" value="1"/>
</dbReference>
<dbReference type="Gene3D" id="1.10.287.70">
    <property type="match status" value="1"/>
</dbReference>
<dbReference type="EMBL" id="JABFTP020000124">
    <property type="protein sequence ID" value="KAL3280120.1"/>
    <property type="molecule type" value="Genomic_DNA"/>
</dbReference>
<evidence type="ECO:0000256" key="1">
    <source>
        <dbReference type="ARBA" id="ARBA00004141"/>
    </source>
</evidence>
<dbReference type="GO" id="GO:0016020">
    <property type="term" value="C:membrane"/>
    <property type="evidence" value="ECO:0007669"/>
    <property type="project" value="UniProtKB-SubCell"/>
</dbReference>
<keyword evidence="2 5" id="KW-0812">Transmembrane</keyword>
<evidence type="ECO:0000256" key="2">
    <source>
        <dbReference type="ARBA" id="ARBA00022692"/>
    </source>
</evidence>
<gene>
    <name evidence="6" type="ORF">HHI36_017625</name>
</gene>
<protein>
    <submittedName>
        <fullName evidence="6">Uncharacterized protein</fullName>
    </submittedName>
</protein>
<sequence length="164" mass="18306">MVVKDYGSISSQRKLAQHEITVSQEYLISLRNDGNIAKNESAFIFGFYRTSVYFAFYVMFYVVFLTSGAMMFSLLERSSEVALQMRVESVVQNFLRTYPNVSDQALEDLISEVVAASNRGVSATRNATGESNWSFGQSFFFTSTVVTTIGKNSCCSFCSISSEI</sequence>
<name>A0ABD2NND9_9CUCU</name>
<dbReference type="PANTHER" id="PTHR11003:SF249">
    <property type="entry name" value="TWO PORE POTASSIUM CHANNEL PROTEIN SUP-9"/>
    <property type="match status" value="1"/>
</dbReference>
<comment type="subcellular location">
    <subcellularLocation>
        <location evidence="1">Membrane</location>
        <topology evidence="1">Multi-pass membrane protein</topology>
    </subcellularLocation>
</comment>
<dbReference type="AlphaFoldDB" id="A0ABD2NND9"/>
<feature type="transmembrane region" description="Helical" evidence="5">
    <location>
        <begin position="54"/>
        <end position="75"/>
    </location>
</feature>
<dbReference type="PANTHER" id="PTHR11003">
    <property type="entry name" value="POTASSIUM CHANNEL, SUBFAMILY K"/>
    <property type="match status" value="1"/>
</dbReference>
<keyword evidence="7" id="KW-1185">Reference proteome</keyword>
<evidence type="ECO:0000313" key="6">
    <source>
        <dbReference type="EMBL" id="KAL3280120.1"/>
    </source>
</evidence>